<keyword evidence="9" id="KW-1185">Reference proteome</keyword>
<comment type="similarity">
    <text evidence="1">Belongs to the low molecular weight phosphotyrosine protein phosphatase family.</text>
</comment>
<dbReference type="EMBL" id="LT558125">
    <property type="protein sequence ID" value="SAM82904.1"/>
    <property type="molecule type" value="Genomic_DNA"/>
</dbReference>
<proteinExistence type="inferred from homology"/>
<name>A0A1K0G5Y4_9BASI</name>
<evidence type="ECO:0000313" key="6">
    <source>
        <dbReference type="EMBL" id="SAM82904.1"/>
    </source>
</evidence>
<evidence type="ECO:0000256" key="2">
    <source>
        <dbReference type="ARBA" id="ARBA00022801"/>
    </source>
</evidence>
<reference evidence="6" key="1">
    <citation type="submission" date="2016-04" db="EMBL/GenBank/DDBJ databases">
        <authorList>
            <person name="Evans L.H."/>
            <person name="Alamgir A."/>
            <person name="Owens N."/>
            <person name="Weber N.D."/>
            <person name="Virtaneva K."/>
            <person name="Barbian K."/>
            <person name="Babar A."/>
            <person name="Rosenke K."/>
        </authorList>
    </citation>
    <scope>NUCLEOTIDE SEQUENCE</scope>
    <source>
        <strain evidence="6">UB2112</strain>
    </source>
</reference>
<evidence type="ECO:0000256" key="1">
    <source>
        <dbReference type="ARBA" id="ARBA00011063"/>
    </source>
</evidence>
<dbReference type="SUPFAM" id="SSF52788">
    <property type="entry name" value="Phosphotyrosine protein phosphatases I"/>
    <property type="match status" value="1"/>
</dbReference>
<feature type="active site" evidence="4">
    <location>
        <position position="27"/>
    </location>
</feature>
<dbReference type="EMBL" id="ULHB01000231">
    <property type="protein sequence ID" value="SYW86153.1"/>
    <property type="molecule type" value="Genomic_DNA"/>
</dbReference>
<reference evidence="8" key="2">
    <citation type="submission" date="2016-04" db="EMBL/GenBank/DDBJ databases">
        <authorList>
            <person name="Guldener U."/>
            <person name="Guldener U."/>
        </authorList>
    </citation>
    <scope>NUCLEOTIDE SEQUENCE [LARGE SCALE GENOMIC DNA]</scope>
    <source>
        <strain evidence="8">UB2112</strain>
    </source>
</reference>
<dbReference type="CDD" id="cd16343">
    <property type="entry name" value="LMWPTP"/>
    <property type="match status" value="1"/>
</dbReference>
<evidence type="ECO:0000313" key="8">
    <source>
        <dbReference type="Proteomes" id="UP000179920"/>
    </source>
</evidence>
<dbReference type="SMART" id="SM00226">
    <property type="entry name" value="LMWPc"/>
    <property type="match status" value="1"/>
</dbReference>
<dbReference type="AlphaFoldDB" id="A0A1K0G5Y4"/>
<dbReference type="Pfam" id="PF01451">
    <property type="entry name" value="LMWPc"/>
    <property type="match status" value="1"/>
</dbReference>
<protein>
    <submittedName>
        <fullName evidence="7">Probable LTP1 - protein-tyrosine-phosphatase</fullName>
    </submittedName>
    <submittedName>
        <fullName evidence="6">Probable LTP1-protein-tyrosine-phosphatase</fullName>
    </submittedName>
</protein>
<keyword evidence="2" id="KW-0378">Hydrolase</keyword>
<gene>
    <name evidence="7" type="ORF">UBRO2_05873</name>
    <name evidence="6" type="ORF">UBRO_03440</name>
</gene>
<dbReference type="PANTHER" id="PTHR11717">
    <property type="entry name" value="LOW MOLECULAR WEIGHT PROTEIN TYROSINE PHOSPHATASE"/>
    <property type="match status" value="1"/>
</dbReference>
<dbReference type="Proteomes" id="UP000179920">
    <property type="component" value="Chromosome IX"/>
</dbReference>
<evidence type="ECO:0000313" key="9">
    <source>
        <dbReference type="Proteomes" id="UP000658997"/>
    </source>
</evidence>
<evidence type="ECO:0000313" key="7">
    <source>
        <dbReference type="EMBL" id="SYW86153.1"/>
    </source>
</evidence>
<dbReference type="InterPro" id="IPR036196">
    <property type="entry name" value="Ptyr_pPase_sf"/>
</dbReference>
<dbReference type="InterPro" id="IPR050438">
    <property type="entry name" value="LMW_PTPase"/>
</dbReference>
<feature type="domain" description="Phosphotyrosine protein phosphatase I" evidence="5">
    <location>
        <begin position="15"/>
        <end position="164"/>
    </location>
</feature>
<feature type="active site" description="Nucleophile" evidence="4">
    <location>
        <position position="21"/>
    </location>
</feature>
<feature type="active site" description="Proton donor" evidence="4">
    <location>
        <position position="137"/>
    </location>
</feature>
<evidence type="ECO:0000259" key="5">
    <source>
        <dbReference type="SMART" id="SM00226"/>
    </source>
</evidence>
<organism evidence="6 8">
    <name type="scientific">Ustilago bromivora</name>
    <dbReference type="NCBI Taxonomy" id="307758"/>
    <lineage>
        <taxon>Eukaryota</taxon>
        <taxon>Fungi</taxon>
        <taxon>Dikarya</taxon>
        <taxon>Basidiomycota</taxon>
        <taxon>Ustilaginomycotina</taxon>
        <taxon>Ustilaginomycetes</taxon>
        <taxon>Ustilaginales</taxon>
        <taxon>Ustilaginaceae</taxon>
        <taxon>Ustilago</taxon>
    </lineage>
</organism>
<evidence type="ECO:0000256" key="3">
    <source>
        <dbReference type="ARBA" id="ARBA00022912"/>
    </source>
</evidence>
<evidence type="ECO:0000256" key="4">
    <source>
        <dbReference type="PIRSR" id="PIRSR617867-1"/>
    </source>
</evidence>
<dbReference type="InterPro" id="IPR023485">
    <property type="entry name" value="Ptyr_pPase"/>
</dbReference>
<dbReference type="OrthoDB" id="3388at2759"/>
<keyword evidence="3" id="KW-0904">Protein phosphatase</keyword>
<sequence length="173" mass="19436">MAGNNKSPAEGGEKINLLFCCLGNICRSPMALAVFEDTATKAGVRRHFDKLDSCGTANYHEGEEPDERTTALLRRRNIPYDENNFARGITQEDYHFYDYIFGMDTNNVRNLKSMQPKGSKAVVRLFGDVDDGKPIADPYYIGGKDGFEDTYKQVLRYSRAFLQELGLGDQAKS</sequence>
<dbReference type="Proteomes" id="UP000658997">
    <property type="component" value="Unassembled WGS sequence"/>
</dbReference>
<dbReference type="PRINTS" id="PR00719">
    <property type="entry name" value="LMWPTPASE"/>
</dbReference>
<reference evidence="7" key="3">
    <citation type="submission" date="2018-08" db="EMBL/GenBank/DDBJ databases">
        <authorList>
            <person name="Guldener U."/>
        </authorList>
    </citation>
    <scope>NUCLEOTIDE SEQUENCE</scope>
    <source>
        <strain evidence="7">UB2</strain>
    </source>
</reference>
<dbReference type="GO" id="GO:0004725">
    <property type="term" value="F:protein tyrosine phosphatase activity"/>
    <property type="evidence" value="ECO:0007669"/>
    <property type="project" value="InterPro"/>
</dbReference>
<dbReference type="Gene3D" id="3.40.50.2300">
    <property type="match status" value="1"/>
</dbReference>
<dbReference type="PANTHER" id="PTHR11717:SF7">
    <property type="entry name" value="LOW MOLECULAR WEIGHT PHOSPHOTYROSINE PROTEIN PHOSPHATASE"/>
    <property type="match status" value="1"/>
</dbReference>
<accession>A0A1K0G5Y4</accession>
<dbReference type="InterPro" id="IPR017867">
    <property type="entry name" value="Tyr_phospatase_low_mol_wt"/>
</dbReference>